<dbReference type="Gene3D" id="3.40.50.2000">
    <property type="entry name" value="Glycogen Phosphorylase B"/>
    <property type="match status" value="1"/>
</dbReference>
<evidence type="ECO:0000256" key="1">
    <source>
        <dbReference type="ARBA" id="ARBA00004389"/>
    </source>
</evidence>
<evidence type="ECO:0000313" key="7">
    <source>
        <dbReference type="Proteomes" id="UP000596351"/>
    </source>
</evidence>
<evidence type="ECO:0000256" key="3">
    <source>
        <dbReference type="ARBA" id="ARBA00022824"/>
    </source>
</evidence>
<dbReference type="PANTHER" id="PTHR12154:SF4">
    <property type="entry name" value="UDP-N-ACETYLGLUCOSAMINE TRANSFERASE SUBUNIT ALG14 HOMOLOG"/>
    <property type="match status" value="1"/>
</dbReference>
<organism evidence="6 7">
    <name type="scientific">Rhizobium rosettiformans</name>
    <dbReference type="NCBI Taxonomy" id="1368430"/>
    <lineage>
        <taxon>Bacteria</taxon>
        <taxon>Pseudomonadati</taxon>
        <taxon>Pseudomonadota</taxon>
        <taxon>Alphaproteobacteria</taxon>
        <taxon>Hyphomicrobiales</taxon>
        <taxon>Rhizobiaceae</taxon>
        <taxon>Rhizobium/Agrobacterium group</taxon>
        <taxon>Rhizobium</taxon>
    </lineage>
</organism>
<proteinExistence type="predicted"/>
<protein>
    <submittedName>
        <fullName evidence="6">Glucuronosyltransferase</fullName>
    </submittedName>
</protein>
<dbReference type="InterPro" id="IPR013969">
    <property type="entry name" value="Oligosacch_biosynth_Alg14"/>
</dbReference>
<dbReference type="RefSeq" id="WP_203020848.1">
    <property type="nucleotide sequence ID" value="NZ_CP032406.1"/>
</dbReference>
<sequence>MKRIVAVSSSGGHWEQLMLLSGSFEGHDVTYLTTMAGLAERNSITDALLVPDCNRNTPFQTVVSAWKIFKIIARVRPQVIVTTGAAPGIIAIAIGRLFKAKTIWIESVANSEQLSMSGRIAGYLAHEQFTQWEHLARENGPKYVGAVL</sequence>
<keyword evidence="3" id="KW-0256">Endoplasmic reticulum</keyword>
<dbReference type="Proteomes" id="UP000596351">
    <property type="component" value="Plasmid p1"/>
</dbReference>
<geneLocation type="plasmid" evidence="6 7">
    <name>p1</name>
</geneLocation>
<keyword evidence="7" id="KW-1185">Reference proteome</keyword>
<gene>
    <name evidence="6" type="ORF">D4A92_22695</name>
</gene>
<keyword evidence="4" id="KW-1133">Transmembrane helix</keyword>
<evidence type="ECO:0000256" key="2">
    <source>
        <dbReference type="ARBA" id="ARBA00022692"/>
    </source>
</evidence>
<accession>A0ABX7F3I1</accession>
<keyword evidence="6" id="KW-0614">Plasmid</keyword>
<evidence type="ECO:0000256" key="5">
    <source>
        <dbReference type="ARBA" id="ARBA00023136"/>
    </source>
</evidence>
<evidence type="ECO:0000256" key="4">
    <source>
        <dbReference type="ARBA" id="ARBA00022989"/>
    </source>
</evidence>
<reference evidence="6 7" key="1">
    <citation type="submission" date="2018-09" db="EMBL/GenBank/DDBJ databases">
        <title>Rhizobium sp. MAE2-X.</title>
        <authorList>
            <person name="Lee Y."/>
            <person name="Jeon C.O."/>
        </authorList>
    </citation>
    <scope>NUCLEOTIDE SEQUENCE [LARGE SCALE GENOMIC DNA]</scope>
    <source>
        <strain evidence="6 7">MAE2-X</strain>
        <plasmid evidence="6 7">p1</plasmid>
    </source>
</reference>
<evidence type="ECO:0000313" key="6">
    <source>
        <dbReference type="EMBL" id="QRF54331.1"/>
    </source>
</evidence>
<dbReference type="SUPFAM" id="SSF53756">
    <property type="entry name" value="UDP-Glycosyltransferase/glycogen phosphorylase"/>
    <property type="match status" value="1"/>
</dbReference>
<keyword evidence="5" id="KW-0472">Membrane</keyword>
<dbReference type="EMBL" id="CP032406">
    <property type="protein sequence ID" value="QRF54331.1"/>
    <property type="molecule type" value="Genomic_DNA"/>
</dbReference>
<dbReference type="Pfam" id="PF08660">
    <property type="entry name" value="Alg14"/>
    <property type="match status" value="1"/>
</dbReference>
<comment type="subcellular location">
    <subcellularLocation>
        <location evidence="1">Endoplasmic reticulum membrane</location>
        <topology evidence="1">Single-pass membrane protein</topology>
    </subcellularLocation>
</comment>
<name>A0ABX7F3I1_9HYPH</name>
<dbReference type="PANTHER" id="PTHR12154">
    <property type="entry name" value="GLYCOSYL TRANSFERASE-RELATED"/>
    <property type="match status" value="1"/>
</dbReference>
<keyword evidence="2" id="KW-0812">Transmembrane</keyword>